<organism evidence="2 3">
    <name type="scientific">Haloferula chungangensis</name>
    <dbReference type="NCBI Taxonomy" id="1048331"/>
    <lineage>
        <taxon>Bacteria</taxon>
        <taxon>Pseudomonadati</taxon>
        <taxon>Verrucomicrobiota</taxon>
        <taxon>Verrucomicrobiia</taxon>
        <taxon>Verrucomicrobiales</taxon>
        <taxon>Verrucomicrobiaceae</taxon>
        <taxon>Haloferula</taxon>
    </lineage>
</organism>
<evidence type="ECO:0000313" key="2">
    <source>
        <dbReference type="EMBL" id="MFC7337859.1"/>
    </source>
</evidence>
<sequence>MSRLSIEIDPDQHRQIKTLATFEGMTIKDFILSRTLTPKREEPDATERLLSSPENKERLLSALKTPRKDYRVFETMEDLEDALGL</sequence>
<dbReference type="RefSeq" id="WP_379712554.1">
    <property type="nucleotide sequence ID" value="NZ_JBHTBS010000005.1"/>
</dbReference>
<dbReference type="InterPro" id="IPR022789">
    <property type="entry name" value="ParD"/>
</dbReference>
<keyword evidence="1" id="KW-1277">Toxin-antitoxin system</keyword>
<accession>A0ABW2L640</accession>
<evidence type="ECO:0000313" key="3">
    <source>
        <dbReference type="Proteomes" id="UP001596472"/>
    </source>
</evidence>
<dbReference type="SUPFAM" id="SSF47598">
    <property type="entry name" value="Ribbon-helix-helix"/>
    <property type="match status" value="1"/>
</dbReference>
<dbReference type="Pfam" id="PF09386">
    <property type="entry name" value="ParD"/>
    <property type="match status" value="1"/>
</dbReference>
<evidence type="ECO:0000256" key="1">
    <source>
        <dbReference type="ARBA" id="ARBA00022649"/>
    </source>
</evidence>
<dbReference type="InterPro" id="IPR038296">
    <property type="entry name" value="ParD_sf"/>
</dbReference>
<dbReference type="Gene3D" id="6.10.180.10">
    <property type="entry name" value="Antitoxin ParD"/>
    <property type="match status" value="1"/>
</dbReference>
<dbReference type="EMBL" id="JBHTBS010000005">
    <property type="protein sequence ID" value="MFC7337859.1"/>
    <property type="molecule type" value="Genomic_DNA"/>
</dbReference>
<comment type="caution">
    <text evidence="2">The sequence shown here is derived from an EMBL/GenBank/DDBJ whole genome shotgun (WGS) entry which is preliminary data.</text>
</comment>
<gene>
    <name evidence="2" type="ORF">ACFQY0_11775</name>
</gene>
<reference evidence="3" key="1">
    <citation type="journal article" date="2019" name="Int. J. Syst. Evol. Microbiol.">
        <title>The Global Catalogue of Microorganisms (GCM) 10K type strain sequencing project: providing services to taxonomists for standard genome sequencing and annotation.</title>
        <authorList>
            <consortium name="The Broad Institute Genomics Platform"/>
            <consortium name="The Broad Institute Genome Sequencing Center for Infectious Disease"/>
            <person name="Wu L."/>
            <person name="Ma J."/>
        </authorList>
    </citation>
    <scope>NUCLEOTIDE SEQUENCE [LARGE SCALE GENOMIC DNA]</scope>
    <source>
        <strain evidence="3">CGMCC 4.1467</strain>
    </source>
</reference>
<proteinExistence type="predicted"/>
<protein>
    <submittedName>
        <fullName evidence="2">DUF1778 domain-containing protein</fullName>
    </submittedName>
</protein>
<dbReference type="InterPro" id="IPR010985">
    <property type="entry name" value="Ribbon_hlx_hlx"/>
</dbReference>
<keyword evidence="3" id="KW-1185">Reference proteome</keyword>
<dbReference type="Proteomes" id="UP001596472">
    <property type="component" value="Unassembled WGS sequence"/>
</dbReference>
<name>A0ABW2L640_9BACT</name>